<dbReference type="Proteomes" id="UP000016924">
    <property type="component" value="Unassembled WGS sequence"/>
</dbReference>
<feature type="transmembrane region" description="Helical" evidence="6">
    <location>
        <begin position="89"/>
        <end position="109"/>
    </location>
</feature>
<evidence type="ECO:0000313" key="7">
    <source>
        <dbReference type="EMBL" id="EON61639.1"/>
    </source>
</evidence>
<evidence type="ECO:0000256" key="3">
    <source>
        <dbReference type="ARBA" id="ARBA00022989"/>
    </source>
</evidence>
<feature type="transmembrane region" description="Helical" evidence="6">
    <location>
        <begin position="190"/>
        <end position="213"/>
    </location>
</feature>
<evidence type="ECO:0008006" key="9">
    <source>
        <dbReference type="Google" id="ProtNLM"/>
    </source>
</evidence>
<evidence type="ECO:0000256" key="2">
    <source>
        <dbReference type="ARBA" id="ARBA00022692"/>
    </source>
</evidence>
<dbReference type="HOGENOM" id="CLU_033465_0_1_1"/>
<feature type="region of interest" description="Disordered" evidence="5">
    <location>
        <begin position="352"/>
        <end position="380"/>
    </location>
</feature>
<evidence type="ECO:0000313" key="8">
    <source>
        <dbReference type="Proteomes" id="UP000016924"/>
    </source>
</evidence>
<dbReference type="eggNOG" id="ENOG502RDNH">
    <property type="taxonomic scope" value="Eukaryota"/>
</dbReference>
<protein>
    <recommendedName>
        <fullName evidence="9">RTA1 domain-containing protein</fullName>
    </recommendedName>
</protein>
<dbReference type="OMA" id="CTLITVR"/>
<dbReference type="AlphaFoldDB" id="R7YIN3"/>
<comment type="subcellular location">
    <subcellularLocation>
        <location evidence="1">Membrane</location>
        <topology evidence="1">Multi-pass membrane protein</topology>
    </subcellularLocation>
</comment>
<keyword evidence="3 6" id="KW-1133">Transmembrane helix</keyword>
<reference evidence="8" key="1">
    <citation type="submission" date="2012-06" db="EMBL/GenBank/DDBJ databases">
        <title>The genome sequence of Coniosporium apollinis CBS 100218.</title>
        <authorList>
            <consortium name="The Broad Institute Genome Sequencing Platform"/>
            <person name="Cuomo C."/>
            <person name="Gorbushina A."/>
            <person name="Noack S."/>
            <person name="Walker B."/>
            <person name="Young S.K."/>
            <person name="Zeng Q."/>
            <person name="Gargeya S."/>
            <person name="Fitzgerald M."/>
            <person name="Haas B."/>
            <person name="Abouelleil A."/>
            <person name="Alvarado L."/>
            <person name="Arachchi H.M."/>
            <person name="Berlin A.M."/>
            <person name="Chapman S.B."/>
            <person name="Goldberg J."/>
            <person name="Griggs A."/>
            <person name="Gujja S."/>
            <person name="Hansen M."/>
            <person name="Howarth C."/>
            <person name="Imamovic A."/>
            <person name="Larimer J."/>
            <person name="McCowan C."/>
            <person name="Montmayeur A."/>
            <person name="Murphy C."/>
            <person name="Neiman D."/>
            <person name="Pearson M."/>
            <person name="Priest M."/>
            <person name="Roberts A."/>
            <person name="Saif S."/>
            <person name="Shea T."/>
            <person name="Sisk P."/>
            <person name="Sykes S."/>
            <person name="Wortman J."/>
            <person name="Nusbaum C."/>
            <person name="Birren B."/>
        </authorList>
    </citation>
    <scope>NUCLEOTIDE SEQUENCE [LARGE SCALE GENOMIC DNA]</scope>
    <source>
        <strain evidence="8">CBS 100218</strain>
    </source>
</reference>
<gene>
    <name evidence="7" type="ORF">W97_00855</name>
</gene>
<feature type="transmembrane region" description="Helical" evidence="6">
    <location>
        <begin position="228"/>
        <end position="248"/>
    </location>
</feature>
<evidence type="ECO:0000256" key="1">
    <source>
        <dbReference type="ARBA" id="ARBA00004141"/>
    </source>
</evidence>
<sequence>MENYVEGSMWFYAPNKVAPIVFCVLFFISGVWHAYQTLRYHSWRTTLFLPWAAFLMIAGFATREAGAYHLENLGLVIASNALIMSGPPVYAAINYIILGRVLYYVPYLAPMHPGRVITTFLGIDGIIEAMIVNGAILMTNSSLEESKRILGANLVKSSLIIQAVMFVVFVFIACIFHRRAQRAGVLTKKLRTILVVLYVSCTIITVRCIFRIVEFFEGWTGHLYRHEPYFWVFEASIMFVNSLIWNIWHPGARVPRSNEVYLSRDGVTELKGPGWDDDRNWVVTIFDPFDLYGILTGKDKRTRFWEMSQEEVEALLAEKKTNKRKWYAALLDPFHLWGSKGLIGKYLVKKSTKNPRPTASSPTANPSGDKPPASRVSEVV</sequence>
<evidence type="ECO:0000256" key="4">
    <source>
        <dbReference type="ARBA" id="ARBA00023136"/>
    </source>
</evidence>
<accession>R7YIN3</accession>
<feature type="compositionally biased region" description="Polar residues" evidence="5">
    <location>
        <begin position="354"/>
        <end position="366"/>
    </location>
</feature>
<dbReference type="GO" id="GO:0016020">
    <property type="term" value="C:membrane"/>
    <property type="evidence" value="ECO:0007669"/>
    <property type="project" value="UniProtKB-SubCell"/>
</dbReference>
<evidence type="ECO:0000256" key="6">
    <source>
        <dbReference type="SAM" id="Phobius"/>
    </source>
</evidence>
<evidence type="ECO:0000256" key="5">
    <source>
        <dbReference type="SAM" id="MobiDB-lite"/>
    </source>
</evidence>
<dbReference type="InterPro" id="IPR007568">
    <property type="entry name" value="RTA1"/>
</dbReference>
<feature type="transmembrane region" description="Helical" evidence="6">
    <location>
        <begin position="47"/>
        <end position="69"/>
    </location>
</feature>
<keyword evidence="2 6" id="KW-0812">Transmembrane</keyword>
<dbReference type="STRING" id="1168221.R7YIN3"/>
<dbReference type="Pfam" id="PF04479">
    <property type="entry name" value="RTA1"/>
    <property type="match status" value="1"/>
</dbReference>
<dbReference type="GeneID" id="19898166"/>
<keyword evidence="8" id="KW-1185">Reference proteome</keyword>
<feature type="transmembrane region" description="Helical" evidence="6">
    <location>
        <begin position="17"/>
        <end position="35"/>
    </location>
</feature>
<dbReference type="OrthoDB" id="3358017at2759"/>
<feature type="transmembrane region" description="Helical" evidence="6">
    <location>
        <begin position="116"/>
        <end position="139"/>
    </location>
</feature>
<dbReference type="PANTHER" id="PTHR31465">
    <property type="entry name" value="PROTEIN RTA1-RELATED"/>
    <property type="match status" value="1"/>
</dbReference>
<dbReference type="EMBL" id="JH767556">
    <property type="protein sequence ID" value="EON61639.1"/>
    <property type="molecule type" value="Genomic_DNA"/>
</dbReference>
<proteinExistence type="predicted"/>
<organism evidence="7 8">
    <name type="scientific">Coniosporium apollinis (strain CBS 100218)</name>
    <name type="common">Rock-inhabiting black yeast</name>
    <dbReference type="NCBI Taxonomy" id="1168221"/>
    <lineage>
        <taxon>Eukaryota</taxon>
        <taxon>Fungi</taxon>
        <taxon>Dikarya</taxon>
        <taxon>Ascomycota</taxon>
        <taxon>Pezizomycotina</taxon>
        <taxon>Dothideomycetes</taxon>
        <taxon>Dothideomycetes incertae sedis</taxon>
        <taxon>Coniosporium</taxon>
    </lineage>
</organism>
<keyword evidence="4 6" id="KW-0472">Membrane</keyword>
<name>R7YIN3_CONA1</name>
<dbReference type="RefSeq" id="XP_007776956.1">
    <property type="nucleotide sequence ID" value="XM_007778766.1"/>
</dbReference>
<dbReference type="PANTHER" id="PTHR31465:SF13">
    <property type="entry name" value="RTA1 DOMAIN PROTEIN-RELATED"/>
    <property type="match status" value="1"/>
</dbReference>
<feature type="transmembrane region" description="Helical" evidence="6">
    <location>
        <begin position="159"/>
        <end position="178"/>
    </location>
</feature>